<organism evidence="2 3">
    <name type="scientific">Micromonospora echinospora</name>
    <name type="common">Micromonospora purpurea</name>
    <dbReference type="NCBI Taxonomy" id="1877"/>
    <lineage>
        <taxon>Bacteria</taxon>
        <taxon>Bacillati</taxon>
        <taxon>Actinomycetota</taxon>
        <taxon>Actinomycetes</taxon>
        <taxon>Micromonosporales</taxon>
        <taxon>Micromonosporaceae</taxon>
        <taxon>Micromonospora</taxon>
    </lineage>
</organism>
<feature type="domain" description="DUF397" evidence="1">
    <location>
        <begin position="5"/>
        <end position="56"/>
    </location>
</feature>
<reference evidence="3" key="1">
    <citation type="submission" date="2016-06" db="EMBL/GenBank/DDBJ databases">
        <authorList>
            <person name="Varghese N."/>
            <person name="Submissions Spin"/>
        </authorList>
    </citation>
    <scope>NUCLEOTIDE SEQUENCE [LARGE SCALE GENOMIC DNA]</scope>
    <source>
        <strain evidence="3">DSM 43816</strain>
    </source>
</reference>
<dbReference type="EMBL" id="LT607413">
    <property type="protein sequence ID" value="SCE75844.1"/>
    <property type="molecule type" value="Genomic_DNA"/>
</dbReference>
<dbReference type="InParanoid" id="A0A1C4UW03"/>
<dbReference type="RefSeq" id="WP_088980330.1">
    <property type="nucleotide sequence ID" value="NZ_LT607413.1"/>
</dbReference>
<dbReference type="OrthoDB" id="3430276at2"/>
<sequence>MERNVWRTSSRSGSNGQCVEVRDRGVEVDVRDSKAPDAGMLRFVPAAWTAFTATLKAGGLRP</sequence>
<accession>A0A1C4UW03</accession>
<gene>
    <name evidence="2" type="ORF">GA0070618_0694</name>
</gene>
<evidence type="ECO:0000313" key="2">
    <source>
        <dbReference type="EMBL" id="SCE75844.1"/>
    </source>
</evidence>
<dbReference type="Pfam" id="PF04149">
    <property type="entry name" value="DUF397"/>
    <property type="match status" value="1"/>
</dbReference>
<evidence type="ECO:0000259" key="1">
    <source>
        <dbReference type="Pfam" id="PF04149"/>
    </source>
</evidence>
<keyword evidence="3" id="KW-1185">Reference proteome</keyword>
<dbReference type="Proteomes" id="UP000198253">
    <property type="component" value="Chromosome I"/>
</dbReference>
<evidence type="ECO:0000313" key="3">
    <source>
        <dbReference type="Proteomes" id="UP000198253"/>
    </source>
</evidence>
<dbReference type="AlphaFoldDB" id="A0A1C4UW03"/>
<dbReference type="InterPro" id="IPR007278">
    <property type="entry name" value="DUF397"/>
</dbReference>
<protein>
    <recommendedName>
        <fullName evidence="1">DUF397 domain-containing protein</fullName>
    </recommendedName>
</protein>
<proteinExistence type="predicted"/>
<name>A0A1C4UW03_MICEC</name>